<dbReference type="EMBL" id="QKZR01000001">
    <property type="protein sequence ID" value="PZX43087.1"/>
    <property type="molecule type" value="Genomic_DNA"/>
</dbReference>
<keyword evidence="2" id="KW-1185">Reference proteome</keyword>
<protein>
    <submittedName>
        <fullName evidence="1">ParE-like toxin of type II ParDE toxin-antitoxin system</fullName>
    </submittedName>
</protein>
<organism evidence="1 2">
    <name type="scientific">Nonlabens dokdonensis</name>
    <dbReference type="NCBI Taxonomy" id="328515"/>
    <lineage>
        <taxon>Bacteria</taxon>
        <taxon>Pseudomonadati</taxon>
        <taxon>Bacteroidota</taxon>
        <taxon>Flavobacteriia</taxon>
        <taxon>Flavobacteriales</taxon>
        <taxon>Flavobacteriaceae</taxon>
        <taxon>Nonlabens</taxon>
    </lineage>
</organism>
<proteinExistence type="predicted"/>
<dbReference type="Gene3D" id="3.30.2310.20">
    <property type="entry name" value="RelE-like"/>
    <property type="match status" value="1"/>
</dbReference>
<name>A0ABX5PZ71_9FLAO</name>
<evidence type="ECO:0000313" key="2">
    <source>
        <dbReference type="Proteomes" id="UP000248584"/>
    </source>
</evidence>
<reference evidence="1 2" key="1">
    <citation type="submission" date="2018-06" db="EMBL/GenBank/DDBJ databases">
        <title>Genomic Encyclopedia of Archaeal and Bacterial Type Strains, Phase II (KMG-II): from individual species to whole genera.</title>
        <authorList>
            <person name="Goeker M."/>
        </authorList>
    </citation>
    <scope>NUCLEOTIDE SEQUENCE [LARGE SCALE GENOMIC DNA]</scope>
    <source>
        <strain evidence="1 2">DSM 17205</strain>
    </source>
</reference>
<dbReference type="InterPro" id="IPR035093">
    <property type="entry name" value="RelE/ParE_toxin_dom_sf"/>
</dbReference>
<gene>
    <name evidence="1" type="ORF">LX97_00086</name>
</gene>
<dbReference type="Proteomes" id="UP000248584">
    <property type="component" value="Unassembled WGS sequence"/>
</dbReference>
<sequence length="95" mass="11743">MPEVKLDLQKVRDWYTAINVELLSNFREDLNLQLEYLIQNPEYFQRRYRNLRIINLKKFPYIIYYMVNEIDSQIVLFGILHNKRHPNLIQERMAK</sequence>
<accession>A0ABX5PZ71</accession>
<dbReference type="RefSeq" id="WP_015360885.1">
    <property type="nucleotide sequence ID" value="NZ_QKZR01000001.1"/>
</dbReference>
<evidence type="ECO:0000313" key="1">
    <source>
        <dbReference type="EMBL" id="PZX43087.1"/>
    </source>
</evidence>
<comment type="caution">
    <text evidence="1">The sequence shown here is derived from an EMBL/GenBank/DDBJ whole genome shotgun (WGS) entry which is preliminary data.</text>
</comment>